<name>A0A369KP36_9BACT</name>
<dbReference type="Pfam" id="PF09383">
    <property type="entry name" value="NIL"/>
    <property type="match status" value="1"/>
</dbReference>
<evidence type="ECO:0000256" key="7">
    <source>
        <dbReference type="ARBA" id="ARBA00022840"/>
    </source>
</evidence>
<dbReference type="Proteomes" id="UP000253934">
    <property type="component" value="Unassembled WGS sequence"/>
</dbReference>
<gene>
    <name evidence="12" type="ORF">DCC88_11770</name>
</gene>
<evidence type="ECO:0000256" key="3">
    <source>
        <dbReference type="ARBA" id="ARBA00020019"/>
    </source>
</evidence>
<proteinExistence type="inferred from homology"/>
<comment type="function">
    <text evidence="1">Part of the ABC transporter FtsEX involved in cellular division. Important for assembly or stability of the septal ring.</text>
</comment>
<keyword evidence="13" id="KW-1185">Reference proteome</keyword>
<dbReference type="GO" id="GO:0005886">
    <property type="term" value="C:plasma membrane"/>
    <property type="evidence" value="ECO:0007669"/>
    <property type="project" value="UniProtKB-ARBA"/>
</dbReference>
<dbReference type="Pfam" id="PF00005">
    <property type="entry name" value="ABC_tran"/>
    <property type="match status" value="1"/>
</dbReference>
<evidence type="ECO:0000256" key="9">
    <source>
        <dbReference type="ARBA" id="ARBA00022970"/>
    </source>
</evidence>
<dbReference type="GO" id="GO:0005524">
    <property type="term" value="F:ATP binding"/>
    <property type="evidence" value="ECO:0007669"/>
    <property type="project" value="UniProtKB-KW"/>
</dbReference>
<dbReference type="SUPFAM" id="SSF52540">
    <property type="entry name" value="P-loop containing nucleoside triphosphate hydrolases"/>
    <property type="match status" value="1"/>
</dbReference>
<dbReference type="AlphaFoldDB" id="A0A369KP36"/>
<dbReference type="InterPro" id="IPR045865">
    <property type="entry name" value="ACT-like_dom_sf"/>
</dbReference>
<keyword evidence="4" id="KW-0813">Transport</keyword>
<comment type="similarity">
    <text evidence="2">Belongs to the ABC transporter superfamily.</text>
</comment>
<keyword evidence="6" id="KW-0547">Nucleotide-binding</keyword>
<evidence type="ECO:0000256" key="8">
    <source>
        <dbReference type="ARBA" id="ARBA00022967"/>
    </source>
</evidence>
<dbReference type="InterPro" id="IPR050086">
    <property type="entry name" value="MetN_ABC_transporter-like"/>
</dbReference>
<keyword evidence="5" id="KW-1003">Cell membrane</keyword>
<dbReference type="RefSeq" id="WP_338635718.1">
    <property type="nucleotide sequence ID" value="NZ_CP146516.1"/>
</dbReference>
<dbReference type="SUPFAM" id="SSF55021">
    <property type="entry name" value="ACT-like"/>
    <property type="match status" value="1"/>
</dbReference>
<evidence type="ECO:0000313" key="12">
    <source>
        <dbReference type="EMBL" id="RDB35120.1"/>
    </source>
</evidence>
<organism evidence="12 13">
    <name type="scientific">Spirobacillus cienkowskii</name>
    <dbReference type="NCBI Taxonomy" id="495820"/>
    <lineage>
        <taxon>Bacteria</taxon>
        <taxon>Pseudomonadati</taxon>
        <taxon>Bdellovibrionota</taxon>
        <taxon>Oligoflexia</taxon>
        <taxon>Silvanigrellales</taxon>
        <taxon>Spirobacillus</taxon>
    </lineage>
</organism>
<dbReference type="InterPro" id="IPR003593">
    <property type="entry name" value="AAA+_ATPase"/>
</dbReference>
<dbReference type="InterPro" id="IPR017871">
    <property type="entry name" value="ABC_transporter-like_CS"/>
</dbReference>
<dbReference type="InterPro" id="IPR018449">
    <property type="entry name" value="NIL_domain"/>
</dbReference>
<evidence type="ECO:0000256" key="2">
    <source>
        <dbReference type="ARBA" id="ARBA00005417"/>
    </source>
</evidence>
<evidence type="ECO:0000256" key="4">
    <source>
        <dbReference type="ARBA" id="ARBA00022448"/>
    </source>
</evidence>
<dbReference type="Gene3D" id="3.40.50.300">
    <property type="entry name" value="P-loop containing nucleotide triphosphate hydrolases"/>
    <property type="match status" value="1"/>
</dbReference>
<comment type="caution">
    <text evidence="12">The sequence shown here is derived from an EMBL/GenBank/DDBJ whole genome shotgun (WGS) entry which is preliminary data.</text>
</comment>
<evidence type="ECO:0000256" key="1">
    <source>
        <dbReference type="ARBA" id="ARBA00002579"/>
    </source>
</evidence>
<dbReference type="EMBL" id="QOVW01000103">
    <property type="protein sequence ID" value="RDB35120.1"/>
    <property type="molecule type" value="Genomic_DNA"/>
</dbReference>
<keyword evidence="10" id="KW-0472">Membrane</keyword>
<dbReference type="GO" id="GO:0016887">
    <property type="term" value="F:ATP hydrolysis activity"/>
    <property type="evidence" value="ECO:0007669"/>
    <property type="project" value="InterPro"/>
</dbReference>
<evidence type="ECO:0000256" key="6">
    <source>
        <dbReference type="ARBA" id="ARBA00022741"/>
    </source>
</evidence>
<dbReference type="PANTHER" id="PTHR43166:SF30">
    <property type="entry name" value="METHIONINE IMPORT ATP-BINDING PROTEIN METN"/>
    <property type="match status" value="1"/>
</dbReference>
<evidence type="ECO:0000256" key="5">
    <source>
        <dbReference type="ARBA" id="ARBA00022475"/>
    </source>
</evidence>
<protein>
    <recommendedName>
        <fullName evidence="3">Cell division ATP-binding protein FtsE</fullName>
    </recommendedName>
</protein>
<dbReference type="InterPro" id="IPR003439">
    <property type="entry name" value="ABC_transporter-like_ATP-bd"/>
</dbReference>
<accession>A0A369KP36</accession>
<dbReference type="InterPro" id="IPR041701">
    <property type="entry name" value="MetN_ABC"/>
</dbReference>
<keyword evidence="8" id="KW-1278">Translocase</keyword>
<evidence type="ECO:0000259" key="11">
    <source>
        <dbReference type="PROSITE" id="PS50893"/>
    </source>
</evidence>
<dbReference type="InterPro" id="IPR027417">
    <property type="entry name" value="P-loop_NTPase"/>
</dbReference>
<keyword evidence="9" id="KW-0029">Amino-acid transport</keyword>
<dbReference type="PANTHER" id="PTHR43166">
    <property type="entry name" value="AMINO ACID IMPORT ATP-BINDING PROTEIN"/>
    <property type="match status" value="1"/>
</dbReference>
<dbReference type="Gene3D" id="3.30.70.260">
    <property type="match status" value="1"/>
</dbReference>
<reference evidence="12" key="1">
    <citation type="submission" date="2018-04" db="EMBL/GenBank/DDBJ databases">
        <title>Draft genome sequence of the Candidatus Spirobacillus cienkowskii, a pathogen of freshwater Daphnia species, reconstructed from hemolymph metagenomic reads.</title>
        <authorList>
            <person name="Bresciani L."/>
            <person name="Lemos L.N."/>
            <person name="Wale N."/>
            <person name="Lin J.Y."/>
            <person name="Fernandes G.R."/>
            <person name="Duffy M.A."/>
            <person name="Rodrigues J.M."/>
        </authorList>
    </citation>
    <scope>NUCLEOTIDE SEQUENCE [LARGE SCALE GENOMIC DNA]</scope>
    <source>
        <strain evidence="12">Binning01</strain>
    </source>
</reference>
<dbReference type="PROSITE" id="PS00211">
    <property type="entry name" value="ABC_TRANSPORTER_1"/>
    <property type="match status" value="1"/>
</dbReference>
<feature type="domain" description="ABC transporter" evidence="11">
    <location>
        <begin position="2"/>
        <end position="241"/>
    </location>
</feature>
<dbReference type="GO" id="GO:0006865">
    <property type="term" value="P:amino acid transport"/>
    <property type="evidence" value="ECO:0007669"/>
    <property type="project" value="UniProtKB-KW"/>
</dbReference>
<evidence type="ECO:0000313" key="13">
    <source>
        <dbReference type="Proteomes" id="UP000253934"/>
    </source>
</evidence>
<dbReference type="FunFam" id="3.40.50.300:FF:000056">
    <property type="entry name" value="Cell division ATP-binding protein FtsE"/>
    <property type="match status" value="1"/>
</dbReference>
<dbReference type="CDD" id="cd03258">
    <property type="entry name" value="ABC_MetN_methionine_transporter"/>
    <property type="match status" value="1"/>
</dbReference>
<keyword evidence="7 12" id="KW-0067">ATP-binding</keyword>
<evidence type="ECO:0000256" key="10">
    <source>
        <dbReference type="ARBA" id="ARBA00023136"/>
    </source>
</evidence>
<dbReference type="SMART" id="SM00382">
    <property type="entry name" value="AAA"/>
    <property type="match status" value="1"/>
</dbReference>
<sequence>MIKLIGIKKTFNTKRGLSYALKGIDLHILKGEIFGIIGKSGAGKSTLLRTVNLLEKPTQGEVVLDGVSLTELKEVDLRKQRRNIGMIFQHFNLLASAHVFDNVALPLRLAGESKQFIKERVNYLLNVTGLTDKSNYYPHQLSGGQKQRVAIARSLATNPKVLLCDEATSALDPETTKSILSLLKEINSKFGVTILLITHEMEVVKSICDRVAVIENGELVEINSMFQLFSAPKTQIAKSLVKSTFHIALPESIENSLQQNPSSGLAPILKFTFIGETASQSIISTFIVKFGLQVNILQAHIDLVNNSPLGLMLCQVIGEQKDIDLGIHFLNQLNISTEVLGYVPGNIKYTA</sequence>
<dbReference type="SMART" id="SM00930">
    <property type="entry name" value="NIL"/>
    <property type="match status" value="1"/>
</dbReference>
<dbReference type="PROSITE" id="PS50893">
    <property type="entry name" value="ABC_TRANSPORTER_2"/>
    <property type="match status" value="1"/>
</dbReference>